<dbReference type="GO" id="GO:0005829">
    <property type="term" value="C:cytosol"/>
    <property type="evidence" value="ECO:0007669"/>
    <property type="project" value="TreeGrafter"/>
</dbReference>
<dbReference type="InterPro" id="IPR050742">
    <property type="entry name" value="Helicase_Restrict-Modif_Enz"/>
</dbReference>
<dbReference type="GO" id="GO:0005524">
    <property type="term" value="F:ATP binding"/>
    <property type="evidence" value="ECO:0007669"/>
    <property type="project" value="UniProtKB-KW"/>
</dbReference>
<dbReference type="Pfam" id="PF08463">
    <property type="entry name" value="EcoEI_R_C"/>
    <property type="match status" value="1"/>
</dbReference>
<dbReference type="Gene3D" id="3.40.50.300">
    <property type="entry name" value="P-loop containing nucleotide triphosphate hydrolases"/>
    <property type="match status" value="2"/>
</dbReference>
<organism evidence="4 5">
    <name type="scientific">Pseudanabaena cinerea FACHB-1277</name>
    <dbReference type="NCBI Taxonomy" id="2949581"/>
    <lineage>
        <taxon>Bacteria</taxon>
        <taxon>Bacillati</taxon>
        <taxon>Cyanobacteriota</taxon>
        <taxon>Cyanophyceae</taxon>
        <taxon>Pseudanabaenales</taxon>
        <taxon>Pseudanabaenaceae</taxon>
        <taxon>Pseudanabaena</taxon>
        <taxon>Pseudanabaena cinerea</taxon>
    </lineage>
</organism>
<evidence type="ECO:0000259" key="3">
    <source>
        <dbReference type="PROSITE" id="PS51194"/>
    </source>
</evidence>
<dbReference type="Pfam" id="PF13643">
    <property type="entry name" value="DUF4145"/>
    <property type="match status" value="1"/>
</dbReference>
<dbReference type="SUPFAM" id="SSF52540">
    <property type="entry name" value="P-loop containing nucleoside triphosphate hydrolases"/>
    <property type="match status" value="1"/>
</dbReference>
<dbReference type="EMBL" id="JACJPY010000004">
    <property type="protein sequence ID" value="MBD2148954.1"/>
    <property type="molecule type" value="Genomic_DNA"/>
</dbReference>
<dbReference type="EC" id="3.1.21.3" evidence="4"/>
<dbReference type="GO" id="GO:0009035">
    <property type="term" value="F:type I site-specific deoxyribonuclease activity"/>
    <property type="evidence" value="ECO:0007669"/>
    <property type="project" value="UniProtKB-EC"/>
</dbReference>
<dbReference type="NCBIfam" id="NF008521">
    <property type="entry name" value="PRK11448.1"/>
    <property type="match status" value="1"/>
</dbReference>
<dbReference type="Proteomes" id="UP000631421">
    <property type="component" value="Unassembled WGS sequence"/>
</dbReference>
<evidence type="ECO:0000313" key="4">
    <source>
        <dbReference type="EMBL" id="MBD2148954.1"/>
    </source>
</evidence>
<reference evidence="4" key="2">
    <citation type="submission" date="2020-08" db="EMBL/GenBank/DDBJ databases">
        <authorList>
            <person name="Chen M."/>
            <person name="Teng W."/>
            <person name="Zhao L."/>
            <person name="Hu C."/>
            <person name="Zhou Y."/>
            <person name="Han B."/>
            <person name="Song L."/>
            <person name="Shu W."/>
        </authorList>
    </citation>
    <scope>NUCLEOTIDE SEQUENCE</scope>
    <source>
        <strain evidence="4">FACHB-1277</strain>
    </source>
</reference>
<reference evidence="4" key="1">
    <citation type="journal article" date="2015" name="ISME J.">
        <title>Draft Genome Sequence of Streptomyces incarnatus NRRL8089, which Produces the Nucleoside Antibiotic Sinefungin.</title>
        <authorList>
            <person name="Oshima K."/>
            <person name="Hattori M."/>
            <person name="Shimizu H."/>
            <person name="Fukuda K."/>
            <person name="Nemoto M."/>
            <person name="Inagaki K."/>
            <person name="Tamura T."/>
        </authorList>
    </citation>
    <scope>NUCLEOTIDE SEQUENCE</scope>
    <source>
        <strain evidence="4">FACHB-1277</strain>
    </source>
</reference>
<evidence type="ECO:0000256" key="1">
    <source>
        <dbReference type="SAM" id="Coils"/>
    </source>
</evidence>
<dbReference type="PROSITE" id="PS51192">
    <property type="entry name" value="HELICASE_ATP_BIND_1"/>
    <property type="match status" value="1"/>
</dbReference>
<dbReference type="RefSeq" id="WP_190349294.1">
    <property type="nucleotide sequence ID" value="NZ_JACJPY010000004.1"/>
</dbReference>
<dbReference type="SMART" id="SM00487">
    <property type="entry name" value="DEXDc"/>
    <property type="match status" value="1"/>
</dbReference>
<dbReference type="GO" id="GO:0009307">
    <property type="term" value="P:DNA restriction-modification system"/>
    <property type="evidence" value="ECO:0007669"/>
    <property type="project" value="UniProtKB-KW"/>
</dbReference>
<dbReference type="CDD" id="cd18799">
    <property type="entry name" value="SF2_C_EcoAI-like"/>
    <property type="match status" value="1"/>
</dbReference>
<comment type="caution">
    <text evidence="4">The sequence shown here is derived from an EMBL/GenBank/DDBJ whole genome shotgun (WGS) entry which is preliminary data.</text>
</comment>
<dbReference type="InterPro" id="IPR001650">
    <property type="entry name" value="Helicase_C-like"/>
</dbReference>
<dbReference type="Gene3D" id="3.90.1570.30">
    <property type="match status" value="1"/>
</dbReference>
<dbReference type="Pfam" id="PF00271">
    <property type="entry name" value="Helicase_C"/>
    <property type="match status" value="1"/>
</dbReference>
<protein>
    <submittedName>
        <fullName evidence="4">Type I restriction-modification system endonuclease</fullName>
        <ecNumber evidence="4">3.1.21.3</ecNumber>
    </submittedName>
</protein>
<dbReference type="InterPro" id="IPR027417">
    <property type="entry name" value="P-loop_NTPase"/>
</dbReference>
<keyword evidence="4" id="KW-0378">Hydrolase</keyword>
<evidence type="ECO:0000313" key="5">
    <source>
        <dbReference type="Proteomes" id="UP000631421"/>
    </source>
</evidence>
<dbReference type="InterPro" id="IPR014001">
    <property type="entry name" value="Helicase_ATP-bd"/>
</dbReference>
<dbReference type="InterPro" id="IPR025285">
    <property type="entry name" value="DUF4145"/>
</dbReference>
<keyword evidence="4" id="KW-0255">Endonuclease</keyword>
<dbReference type="SMART" id="SM00490">
    <property type="entry name" value="HELICc"/>
    <property type="match status" value="1"/>
</dbReference>
<feature type="coiled-coil region" evidence="1">
    <location>
        <begin position="167"/>
        <end position="208"/>
    </location>
</feature>
<feature type="domain" description="Helicase C-terminal" evidence="3">
    <location>
        <begin position="676"/>
        <end position="830"/>
    </location>
</feature>
<accession>A0A926Z6Q1</accession>
<proteinExistence type="predicted"/>
<dbReference type="GO" id="GO:0003677">
    <property type="term" value="F:DNA binding"/>
    <property type="evidence" value="ECO:0007669"/>
    <property type="project" value="UniProtKB-KW"/>
</dbReference>
<gene>
    <name evidence="4" type="primary">hsdR</name>
    <name evidence="4" type="ORF">H6F44_02250</name>
</gene>
<keyword evidence="5" id="KW-1185">Reference proteome</keyword>
<name>A0A926Z6Q1_9CYAN</name>
<dbReference type="PANTHER" id="PTHR47396">
    <property type="entry name" value="TYPE I RESTRICTION ENZYME ECOKI R PROTEIN"/>
    <property type="match status" value="1"/>
</dbReference>
<sequence>MEIQSANFEFLHQHDPQLVKLAALAEQFFHSDSNTCIIKLRQYAERLAKIIAANTGLYQSSDEPQAELLKRLKLEGIISSEVADLFHAIRIAGNKAVHNSRNTDSREALTLLKNARQLGIWFHRTFKDRNFKAGAFVPPVAPIDATAELQAEIERLQAIALDSQSAAERSRLEIAQKESALMSAEAKARQAEAEKQLWEQMAIETEQKLAQQITNLTVTPKQTAEIVKRSEIAAQSIDLDEDQTRQIIDQKLRDRGWEVDSQNLRYSQGVRPSKGKNIAIAEYPTRDGIADYALFIGLRCVAMIEAKRRRKNVAGAIAQAERYARGYSPEVPFVFATNGRGYLKQLETASGIWFRDRRKSTNHSRALVDFYTPEGLEALLAMDRETAHEKLKNTSFNFGFDLYPHQRAAIEKIEAALEKDQRSMLVAMATGTGKTKLAIALLYRLLSAQRFRRVCFVVDRSALGNQTADEFTSTKVVSMRTFADIFGIKGLKDIDPESETKVHICTIQGLVKRILYAKENGDIPPIDQYDLILIDECHRGYLLDREMSDSELSFRNQDDYISKYRRVLEHFDAVKIGLTATPALHTKAIFGEPIYTYGYREAVIDGILIDHEPPIQIRTKLSELGISFAANEEISRYNTVTGAIDLSNTPDELNFDVEKFNKQVITESFNQAIALELTARIDPLIDEKTLIFAANDHHADIVVQCLKRAMQGRYEELENDAIQKLTGSVDGVQGKIRAFRNDSLPRIAVTVDLLTTGIDVPKICNLVFLRRVNSRILYEQMIGRATRRCNEIGKQVFKIYDAVDIYKQMQEVSAMKPVIVNPQISLEQLFDELIQVGDPQHQAEIRDQILVKMRQKITRMGDRAKENYETQSGETPASSLANFKTMTTAEMIEWVRSRPYLGKIWEWKPTYEGTWIPISEHEDEVISVTRGYGEGKKPQDFLDSFTDYVRNNVNQIAALTVVLQRPRELTRSQLRELRRELDLKGYSDVYLQQAWRDTKNEDIAASIIGFVRQAAIGDPLMPYEDRVRSAVTRILKRQPWTEKQRKWLERIRDQIIKEVVVDREAFDQGSFQRDGGFKNINRAFEGQLEQILGDINEEIWLKQA</sequence>
<keyword evidence="1" id="KW-0175">Coiled coil</keyword>
<dbReference type="Pfam" id="PF04851">
    <property type="entry name" value="ResIII"/>
    <property type="match status" value="1"/>
</dbReference>
<dbReference type="PANTHER" id="PTHR47396:SF1">
    <property type="entry name" value="ATP-DEPENDENT HELICASE IRC3-RELATED"/>
    <property type="match status" value="1"/>
</dbReference>
<dbReference type="InterPro" id="IPR013670">
    <property type="entry name" value="EcoEI_R_C_dom"/>
</dbReference>
<dbReference type="InterPro" id="IPR006935">
    <property type="entry name" value="Helicase/UvrB_N"/>
</dbReference>
<feature type="domain" description="Helicase ATP-binding" evidence="2">
    <location>
        <begin position="415"/>
        <end position="600"/>
    </location>
</feature>
<dbReference type="AlphaFoldDB" id="A0A926Z6Q1"/>
<dbReference type="CDD" id="cd18032">
    <property type="entry name" value="DEXHc_RE_I_III_res"/>
    <property type="match status" value="1"/>
</dbReference>
<dbReference type="PROSITE" id="PS51194">
    <property type="entry name" value="HELICASE_CTER"/>
    <property type="match status" value="1"/>
</dbReference>
<evidence type="ECO:0000259" key="2">
    <source>
        <dbReference type="PROSITE" id="PS51192"/>
    </source>
</evidence>
<keyword evidence="4" id="KW-0540">Nuclease</keyword>